<evidence type="ECO:0000313" key="1">
    <source>
        <dbReference type="EMBL" id="CAB4140126.1"/>
    </source>
</evidence>
<dbReference type="EMBL" id="LR796652">
    <property type="protein sequence ID" value="CAB4157457.1"/>
    <property type="molecule type" value="Genomic_DNA"/>
</dbReference>
<gene>
    <name evidence="1" type="ORF">UFOVP409_11</name>
    <name evidence="2" type="ORF">UFOVP684_24</name>
</gene>
<name>A0A6J5M4U1_9CAUD</name>
<reference evidence="1" key="1">
    <citation type="submission" date="2020-04" db="EMBL/GenBank/DDBJ databases">
        <authorList>
            <person name="Chiriac C."/>
            <person name="Salcher M."/>
            <person name="Ghai R."/>
            <person name="Kavagutti S V."/>
        </authorList>
    </citation>
    <scope>NUCLEOTIDE SEQUENCE</scope>
</reference>
<evidence type="ECO:0000313" key="2">
    <source>
        <dbReference type="EMBL" id="CAB4157457.1"/>
    </source>
</evidence>
<dbReference type="EMBL" id="LR796382">
    <property type="protein sequence ID" value="CAB4140126.1"/>
    <property type="molecule type" value="Genomic_DNA"/>
</dbReference>
<accession>A0A6J5M4U1</accession>
<protein>
    <submittedName>
        <fullName evidence="1">Uncharacterized protein</fullName>
    </submittedName>
</protein>
<proteinExistence type="predicted"/>
<sequence length="107" mass="12373">MNDPHAAIDYIIKHSKEYAKAKADVSYLSEFRKTKKALCFQNSMKSTMAEKEADAYAHPEYQEVLKGLQEAVERAETLRWMLIAAQARIDVFRTQEASNRFLERVTT</sequence>
<organism evidence="1">
    <name type="scientific">uncultured Caudovirales phage</name>
    <dbReference type="NCBI Taxonomy" id="2100421"/>
    <lineage>
        <taxon>Viruses</taxon>
        <taxon>Duplodnaviria</taxon>
        <taxon>Heunggongvirae</taxon>
        <taxon>Uroviricota</taxon>
        <taxon>Caudoviricetes</taxon>
        <taxon>Peduoviridae</taxon>
        <taxon>Maltschvirus</taxon>
        <taxon>Maltschvirus maltsch</taxon>
    </lineage>
</organism>